<organism evidence="3 4">
    <name type="scientific">Penicillium daleae</name>
    <dbReference type="NCBI Taxonomy" id="63821"/>
    <lineage>
        <taxon>Eukaryota</taxon>
        <taxon>Fungi</taxon>
        <taxon>Dikarya</taxon>
        <taxon>Ascomycota</taxon>
        <taxon>Pezizomycotina</taxon>
        <taxon>Eurotiomycetes</taxon>
        <taxon>Eurotiomycetidae</taxon>
        <taxon>Eurotiales</taxon>
        <taxon>Aspergillaceae</taxon>
        <taxon>Penicillium</taxon>
    </lineage>
</organism>
<feature type="transmembrane region" description="Helical" evidence="2">
    <location>
        <begin position="78"/>
        <end position="102"/>
    </location>
</feature>
<gene>
    <name evidence="3" type="ORF">N7458_003277</name>
</gene>
<feature type="compositionally biased region" description="Basic and acidic residues" evidence="1">
    <location>
        <begin position="21"/>
        <end position="50"/>
    </location>
</feature>
<feature type="transmembrane region" description="Helical" evidence="2">
    <location>
        <begin position="638"/>
        <end position="663"/>
    </location>
</feature>
<feature type="transmembrane region" description="Helical" evidence="2">
    <location>
        <begin position="206"/>
        <end position="223"/>
    </location>
</feature>
<reference evidence="3" key="2">
    <citation type="journal article" date="2023" name="IMA Fungus">
        <title>Comparative genomic study of the Penicillium genus elucidates a diverse pangenome and 15 lateral gene transfer events.</title>
        <authorList>
            <person name="Petersen C."/>
            <person name="Sorensen T."/>
            <person name="Nielsen M.R."/>
            <person name="Sondergaard T.E."/>
            <person name="Sorensen J.L."/>
            <person name="Fitzpatrick D.A."/>
            <person name="Frisvad J.C."/>
            <person name="Nielsen K.L."/>
        </authorList>
    </citation>
    <scope>NUCLEOTIDE SEQUENCE</scope>
    <source>
        <strain evidence="3">IBT 16125</strain>
    </source>
</reference>
<evidence type="ECO:0000313" key="4">
    <source>
        <dbReference type="Proteomes" id="UP001213681"/>
    </source>
</evidence>
<dbReference type="Proteomes" id="UP001213681">
    <property type="component" value="Unassembled WGS sequence"/>
</dbReference>
<evidence type="ECO:0000256" key="1">
    <source>
        <dbReference type="SAM" id="MobiDB-lite"/>
    </source>
</evidence>
<dbReference type="GeneID" id="81596903"/>
<feature type="region of interest" description="Disordered" evidence="1">
    <location>
        <begin position="1"/>
        <end position="59"/>
    </location>
</feature>
<reference evidence="3" key="1">
    <citation type="submission" date="2022-12" db="EMBL/GenBank/DDBJ databases">
        <authorList>
            <person name="Petersen C."/>
        </authorList>
    </citation>
    <scope>NUCLEOTIDE SEQUENCE</scope>
    <source>
        <strain evidence="3">IBT 16125</strain>
    </source>
</reference>
<keyword evidence="2" id="KW-1133">Transmembrane helix</keyword>
<keyword evidence="4" id="KW-1185">Reference proteome</keyword>
<name>A0AAD6G7K8_9EURO</name>
<feature type="transmembrane region" description="Helical" evidence="2">
    <location>
        <begin position="138"/>
        <end position="160"/>
    </location>
</feature>
<dbReference type="RefSeq" id="XP_056770767.1">
    <property type="nucleotide sequence ID" value="XM_056906660.1"/>
</dbReference>
<proteinExistence type="predicted"/>
<evidence type="ECO:0000256" key="2">
    <source>
        <dbReference type="SAM" id="Phobius"/>
    </source>
</evidence>
<keyword evidence="2" id="KW-0812">Transmembrane</keyword>
<comment type="caution">
    <text evidence="3">The sequence shown here is derived from an EMBL/GenBank/DDBJ whole genome shotgun (WGS) entry which is preliminary data.</text>
</comment>
<keyword evidence="2" id="KW-0472">Membrane</keyword>
<accession>A0AAD6G7K8</accession>
<evidence type="ECO:0000313" key="3">
    <source>
        <dbReference type="EMBL" id="KAJ5461725.1"/>
    </source>
</evidence>
<protein>
    <submittedName>
        <fullName evidence="3">Uncharacterized protein</fullName>
    </submittedName>
</protein>
<dbReference type="AlphaFoldDB" id="A0AAD6G7K8"/>
<sequence>MAENDSAIHLRSLSRPTTGSDPERSTQDETSRHSSRHLPDDLTSENDQHADLPAYSRAPPRNQSLGLGYSTTLHRSGFIAFLTFLFAALAVYSWVILAILSFRPISTRSWKENTGITQRYDQHFNWGLDARLYRSARVIQSILSVIILPWTSAVCAHAAVTFMQNQKDSMGLTMRQVMALADRRWLDFSLLSDVISGTWKRNGSHLLLLAITLHFLGAIIYPIQSIVVNPKTIHVPISTNDMGSVGDLVKQSSYYDSTAGSDVVRTRAAFLNADLHTFQPQLWQRIPGQQLSNFQNFSALTDPFYAPVPNGFHTGVLQQFAMRINSSATSRSIQADEFPSGCNPESSGFFANYSSLIGNQFGNEIWAITACMPNVTTKSPWAQTRNHQEFFESLYLNISVQDPTPGSDQIPGSGALYEINLRTTAGYFELPNFMNNGTPGALLESDPTSTCDTTCMQQINSYAYHNRVRRDDTNETIIGNATNYISQNVPWSSLYIGNKGPLLTTALALFGPGSFLDTFFASLNVIQSSLQDEDIDYSYSETVCVELAPLMNLFYSSRAYFSPQDTCVSIYTNTDSYYYNNAHYFVANWLYLMYRSAGNFPNIFTTAAFLSNKQWVESMQPTFAIYQDPGLEMEIPDISLAGVIVVSIFLGPYLVLLLALAWYGSRAPRWTHRLDSFAMLRIGAAVGEGIFPMLITHKTEDIKELDEIPGVIRDVGPVAENALIPINRIGLWGGKPLQNLRRYECYEADNEAMTLTEANQIRRGGVSRT</sequence>
<dbReference type="EMBL" id="JAPVEA010000002">
    <property type="protein sequence ID" value="KAJ5461725.1"/>
    <property type="molecule type" value="Genomic_DNA"/>
</dbReference>